<dbReference type="PROSITE" id="PS51257">
    <property type="entry name" value="PROKAR_LIPOPROTEIN"/>
    <property type="match status" value="1"/>
</dbReference>
<dbReference type="Proteomes" id="UP000038204">
    <property type="component" value="Unassembled WGS sequence"/>
</dbReference>
<accession>A0A0T9PIM2</accession>
<dbReference type="PATRIC" id="fig|367190.3.peg.3989"/>
<evidence type="ECO:0000313" key="3">
    <source>
        <dbReference type="EMBL" id="CNH67358.1"/>
    </source>
</evidence>
<evidence type="ECO:0000313" key="5">
    <source>
        <dbReference type="Proteomes" id="UP000038204"/>
    </source>
</evidence>
<dbReference type="PANTHER" id="PTHR35535:SF1">
    <property type="entry name" value="HEAT SHOCK PROTEIN HSLJ"/>
    <property type="match status" value="1"/>
</dbReference>
<gene>
    <name evidence="3" type="primary">hslJ</name>
    <name evidence="2" type="ORF">BF17_20325</name>
    <name evidence="3" type="ORF">ERS008667_01207</name>
</gene>
<evidence type="ECO:0000313" key="2">
    <source>
        <dbReference type="EMBL" id="AHK21348.1"/>
    </source>
</evidence>
<dbReference type="Pfam" id="PF03724">
    <property type="entry name" value="META"/>
    <property type="match status" value="1"/>
</dbReference>
<protein>
    <submittedName>
        <fullName evidence="3">Heat-inducible protein</fullName>
    </submittedName>
</protein>
<dbReference type="InterPro" id="IPR038670">
    <property type="entry name" value="HslJ-like_sf"/>
</dbReference>
<dbReference type="EMBL" id="CQBK01000007">
    <property type="protein sequence ID" value="CNH67358.1"/>
    <property type="molecule type" value="Genomic_DNA"/>
</dbReference>
<dbReference type="NCBIfam" id="NF007766">
    <property type="entry name" value="PRK10449.1"/>
    <property type="match status" value="1"/>
</dbReference>
<dbReference type="EMBL" id="CP007230">
    <property type="protein sequence ID" value="AHK21348.1"/>
    <property type="molecule type" value="Genomic_DNA"/>
</dbReference>
<dbReference type="Proteomes" id="UP000019439">
    <property type="component" value="Chromosome"/>
</dbReference>
<sequence>MRKIVPVAIIGVLLAGCGGMNQSGNNTMSPVKNSSNVTESDLLHHNFVLVSIDGKPPVKTPGPNIEFGENMHIAGAMCNRFMGQGELKNGILTAKGLASTRMLCADEQLNQWDSLIGDILHSGVKVTLNKGQLTMSNSTHTLVYQQKDWVN</sequence>
<name>A0A0T9PIM2_9GAMM</name>
<dbReference type="RefSeq" id="WP_025383981.1">
    <property type="nucleotide sequence ID" value="NZ_CABIHS010000037.1"/>
</dbReference>
<dbReference type="Gene3D" id="2.40.128.270">
    <property type="match status" value="1"/>
</dbReference>
<evidence type="ECO:0000259" key="1">
    <source>
        <dbReference type="Pfam" id="PF03724"/>
    </source>
</evidence>
<dbReference type="InterPro" id="IPR053147">
    <property type="entry name" value="Hsp_HslJ-like"/>
</dbReference>
<dbReference type="PANTHER" id="PTHR35535">
    <property type="entry name" value="HEAT SHOCK PROTEIN HSLJ"/>
    <property type="match status" value="1"/>
</dbReference>
<dbReference type="KEGG" id="ysi:BF17_20325"/>
<organism evidence="3 5">
    <name type="scientific">Yersinia similis</name>
    <dbReference type="NCBI Taxonomy" id="367190"/>
    <lineage>
        <taxon>Bacteria</taxon>
        <taxon>Pseudomonadati</taxon>
        <taxon>Pseudomonadota</taxon>
        <taxon>Gammaproteobacteria</taxon>
        <taxon>Enterobacterales</taxon>
        <taxon>Yersiniaceae</taxon>
        <taxon>Yersinia</taxon>
    </lineage>
</organism>
<evidence type="ECO:0000313" key="4">
    <source>
        <dbReference type="Proteomes" id="UP000019439"/>
    </source>
</evidence>
<proteinExistence type="predicted"/>
<feature type="domain" description="DUF306" evidence="1">
    <location>
        <begin position="40"/>
        <end position="142"/>
    </location>
</feature>
<dbReference type="GeneID" id="96665731"/>
<reference evidence="2 4" key="1">
    <citation type="journal article" date="2014" name="Genome Announc.">
        <title>Genome Sequence of Yersinia similis Y228T, a Member of the Yersinia pseudotuberculosis Complex.</title>
        <authorList>
            <person name="Sprague L.D."/>
            <person name="Neubauer H."/>
        </authorList>
    </citation>
    <scope>NUCLEOTIDE SEQUENCE [LARGE SCALE GENOMIC DNA]</scope>
    <source>
        <strain evidence="2 4">228</strain>
    </source>
</reference>
<reference evidence="3 5" key="2">
    <citation type="submission" date="2015-03" db="EMBL/GenBank/DDBJ databases">
        <authorList>
            <person name="Murphy D."/>
        </authorList>
    </citation>
    <scope>NUCLEOTIDE SEQUENCE [LARGE SCALE GENOMIC DNA]</scope>
    <source>
        <strain evidence="3 5">Y233</strain>
    </source>
</reference>
<dbReference type="InterPro" id="IPR005184">
    <property type="entry name" value="DUF306_Meta_HslJ"/>
</dbReference>
<keyword evidence="4" id="KW-1185">Reference proteome</keyword>
<dbReference type="AlphaFoldDB" id="A0A0T9PIM2"/>